<reference evidence="1" key="2">
    <citation type="submission" date="2018-07" db="EMBL/GenBank/DDBJ databases">
        <authorList>
            <consortium name="NCBI Pathogen Detection Project"/>
        </authorList>
    </citation>
    <scope>NUCLEOTIDE SEQUENCE</scope>
    <source>
        <strain evidence="1">11-1391</strain>
    </source>
</reference>
<sequence length="74" mass="8187">MADMKTTTRTCLLDLGILEEVLTRAEFAHSLAALITESADFKKLSVHQQNALMALTVFTCDVKDAISELMKVEN</sequence>
<accession>A0A702DBR9</accession>
<gene>
    <name evidence="1" type="ORF">G0D47_23865</name>
</gene>
<comment type="caution">
    <text evidence="1">The sequence shown here is derived from an EMBL/GenBank/DDBJ whole genome shotgun (WGS) entry which is preliminary data.</text>
</comment>
<reference evidence="1" key="1">
    <citation type="journal article" date="2018" name="Genome Biol.">
        <title>SKESA: strategic k-mer extension for scrupulous assemblies.</title>
        <authorList>
            <person name="Souvorov A."/>
            <person name="Agarwala R."/>
            <person name="Lipman D.J."/>
        </authorList>
    </citation>
    <scope>NUCLEOTIDE SEQUENCE</scope>
    <source>
        <strain evidence="1">11-1391</strain>
    </source>
</reference>
<proteinExistence type="predicted"/>
<organism evidence="1">
    <name type="scientific">Salmonella diarizonae</name>
    <dbReference type="NCBI Taxonomy" id="59204"/>
    <lineage>
        <taxon>Bacteria</taxon>
        <taxon>Pseudomonadati</taxon>
        <taxon>Pseudomonadota</taxon>
        <taxon>Gammaproteobacteria</taxon>
        <taxon>Enterobacterales</taxon>
        <taxon>Enterobacteriaceae</taxon>
        <taxon>Salmonella</taxon>
    </lineage>
</organism>
<name>A0A702DBR9_SALDZ</name>
<protein>
    <submittedName>
        <fullName evidence="1">Uncharacterized protein</fullName>
    </submittedName>
</protein>
<dbReference type="EMBL" id="DAAMII010000061">
    <property type="protein sequence ID" value="HAC6767586.1"/>
    <property type="molecule type" value="Genomic_DNA"/>
</dbReference>
<dbReference type="AlphaFoldDB" id="A0A702DBR9"/>
<evidence type="ECO:0000313" key="1">
    <source>
        <dbReference type="EMBL" id="HAC6767586.1"/>
    </source>
</evidence>